<organism evidence="2 3">
    <name type="scientific">Streptosporangium algeriense</name>
    <dbReference type="NCBI Taxonomy" id="1682748"/>
    <lineage>
        <taxon>Bacteria</taxon>
        <taxon>Bacillati</taxon>
        <taxon>Actinomycetota</taxon>
        <taxon>Actinomycetes</taxon>
        <taxon>Streptosporangiales</taxon>
        <taxon>Streptosporangiaceae</taxon>
        <taxon>Streptosporangium</taxon>
    </lineage>
</organism>
<comment type="caution">
    <text evidence="2">The sequence shown here is derived from an EMBL/GenBank/DDBJ whole genome shotgun (WGS) entry which is preliminary data.</text>
</comment>
<evidence type="ECO:0000313" key="3">
    <source>
        <dbReference type="Proteomes" id="UP001597024"/>
    </source>
</evidence>
<feature type="signal peptide" evidence="1">
    <location>
        <begin position="1"/>
        <end position="26"/>
    </location>
</feature>
<dbReference type="SUPFAM" id="SSF49498">
    <property type="entry name" value="alpha-Amylase inhibitor tendamistat"/>
    <property type="match status" value="1"/>
</dbReference>
<feature type="chain" id="PRO_5045576160" description="Secreted protein" evidence="1">
    <location>
        <begin position="27"/>
        <end position="102"/>
    </location>
</feature>
<evidence type="ECO:0008006" key="4">
    <source>
        <dbReference type="Google" id="ProtNLM"/>
    </source>
</evidence>
<dbReference type="Proteomes" id="UP001597024">
    <property type="component" value="Unassembled WGS sequence"/>
</dbReference>
<evidence type="ECO:0000313" key="2">
    <source>
        <dbReference type="EMBL" id="MFD0886488.1"/>
    </source>
</evidence>
<keyword evidence="1" id="KW-0732">Signal</keyword>
<accession>A0ABW3DRK2</accession>
<keyword evidence="3" id="KW-1185">Reference proteome</keyword>
<proteinExistence type="predicted"/>
<evidence type="ECO:0000256" key="1">
    <source>
        <dbReference type="SAM" id="SignalP"/>
    </source>
</evidence>
<name>A0ABW3DRK2_9ACTN</name>
<sequence length="102" mass="10872">MSKVRTSALALLSAAGLVLAATPAQAQPAQVMGNAPSCVQVWHKVGKITKTGYAKNNCRRTLRLKIVWARGVDGPCKSVRSGWTLSHQIPRGPRTFDGANSC</sequence>
<reference evidence="3" key="1">
    <citation type="journal article" date="2019" name="Int. J. Syst. Evol. Microbiol.">
        <title>The Global Catalogue of Microorganisms (GCM) 10K type strain sequencing project: providing services to taxonomists for standard genome sequencing and annotation.</title>
        <authorList>
            <consortium name="The Broad Institute Genomics Platform"/>
            <consortium name="The Broad Institute Genome Sequencing Center for Infectious Disease"/>
            <person name="Wu L."/>
            <person name="Ma J."/>
        </authorList>
    </citation>
    <scope>NUCLEOTIDE SEQUENCE [LARGE SCALE GENOMIC DNA]</scope>
    <source>
        <strain evidence="3">CCUG 62974</strain>
    </source>
</reference>
<dbReference type="EMBL" id="JBHTHX010000623">
    <property type="protein sequence ID" value="MFD0886488.1"/>
    <property type="molecule type" value="Genomic_DNA"/>
</dbReference>
<dbReference type="InterPro" id="IPR036379">
    <property type="entry name" value="A-amylase_inhib_sf"/>
</dbReference>
<gene>
    <name evidence="2" type="ORF">ACFQ08_18240</name>
</gene>
<protein>
    <recommendedName>
        <fullName evidence="4">Secreted protein</fullName>
    </recommendedName>
</protein>
<dbReference type="Gene3D" id="2.60.40.20">
    <property type="entry name" value="Alpha-amylase inhibitor"/>
    <property type="match status" value="1"/>
</dbReference>